<protein>
    <submittedName>
        <fullName evidence="1">Uncharacterized protein</fullName>
    </submittedName>
</protein>
<accession>A0A8K0G9R7</accession>
<feature type="non-terminal residue" evidence="1">
    <location>
        <position position="88"/>
    </location>
</feature>
<reference evidence="1" key="1">
    <citation type="submission" date="2019-08" db="EMBL/GenBank/DDBJ databases">
        <title>The genome of the North American firefly Photinus pyralis.</title>
        <authorList>
            <consortium name="Photinus pyralis genome working group"/>
            <person name="Fallon T.R."/>
            <person name="Sander Lower S.E."/>
            <person name="Weng J.-K."/>
        </authorList>
    </citation>
    <scope>NUCLEOTIDE SEQUENCE</scope>
    <source>
        <strain evidence="1">TRF0915ILg1</strain>
        <tissue evidence="1">Whole body</tissue>
    </source>
</reference>
<organism evidence="1 2">
    <name type="scientific">Ignelater luminosus</name>
    <name type="common">Cucubano</name>
    <name type="synonym">Pyrophorus luminosus</name>
    <dbReference type="NCBI Taxonomy" id="2038154"/>
    <lineage>
        <taxon>Eukaryota</taxon>
        <taxon>Metazoa</taxon>
        <taxon>Ecdysozoa</taxon>
        <taxon>Arthropoda</taxon>
        <taxon>Hexapoda</taxon>
        <taxon>Insecta</taxon>
        <taxon>Pterygota</taxon>
        <taxon>Neoptera</taxon>
        <taxon>Endopterygota</taxon>
        <taxon>Coleoptera</taxon>
        <taxon>Polyphaga</taxon>
        <taxon>Elateriformia</taxon>
        <taxon>Elateroidea</taxon>
        <taxon>Elateridae</taxon>
        <taxon>Agrypninae</taxon>
        <taxon>Pyrophorini</taxon>
        <taxon>Ignelater</taxon>
    </lineage>
</organism>
<dbReference type="Proteomes" id="UP000801492">
    <property type="component" value="Unassembled WGS sequence"/>
</dbReference>
<name>A0A8K0G9R7_IGNLU</name>
<dbReference type="AlphaFoldDB" id="A0A8K0G9R7"/>
<evidence type="ECO:0000313" key="1">
    <source>
        <dbReference type="EMBL" id="KAF2891434.1"/>
    </source>
</evidence>
<proteinExistence type="predicted"/>
<comment type="caution">
    <text evidence="1">The sequence shown here is derived from an EMBL/GenBank/DDBJ whole genome shotgun (WGS) entry which is preliminary data.</text>
</comment>
<gene>
    <name evidence="1" type="ORF">ILUMI_14739</name>
</gene>
<sequence length="88" mass="9642">MIPLVNKSNETKLLEFIVVNVECPPILSLQASIDLNLITYHINMVSSIPGTVSITLDSNAKPVAQPVRRIPFGLIDDVKAELARMVTD</sequence>
<dbReference type="EMBL" id="VTPC01032237">
    <property type="protein sequence ID" value="KAF2891434.1"/>
    <property type="molecule type" value="Genomic_DNA"/>
</dbReference>
<evidence type="ECO:0000313" key="2">
    <source>
        <dbReference type="Proteomes" id="UP000801492"/>
    </source>
</evidence>
<dbReference type="OrthoDB" id="8056305at2759"/>
<keyword evidence="2" id="KW-1185">Reference proteome</keyword>